<dbReference type="InterPro" id="IPR003959">
    <property type="entry name" value="ATPase_AAA_core"/>
</dbReference>
<dbReference type="Pfam" id="PF13304">
    <property type="entry name" value="AAA_21"/>
    <property type="match status" value="1"/>
</dbReference>
<dbReference type="SMART" id="SM00382">
    <property type="entry name" value="AAA"/>
    <property type="match status" value="1"/>
</dbReference>
<evidence type="ECO:0000313" key="3">
    <source>
        <dbReference type="Proteomes" id="UP000199021"/>
    </source>
</evidence>
<organism evidence="2 3">
    <name type="scientific">Neolewinella agarilytica</name>
    <dbReference type="NCBI Taxonomy" id="478744"/>
    <lineage>
        <taxon>Bacteria</taxon>
        <taxon>Pseudomonadati</taxon>
        <taxon>Bacteroidota</taxon>
        <taxon>Saprospiria</taxon>
        <taxon>Saprospirales</taxon>
        <taxon>Lewinellaceae</taxon>
        <taxon>Neolewinella</taxon>
    </lineage>
</organism>
<dbReference type="PANTHER" id="PTHR43581:SF2">
    <property type="entry name" value="EXCINUCLEASE ATPASE SUBUNIT"/>
    <property type="match status" value="1"/>
</dbReference>
<gene>
    <name evidence="2" type="ORF">SAMN05444359_112117</name>
</gene>
<dbReference type="InterPro" id="IPR003593">
    <property type="entry name" value="AAA+_ATPase"/>
</dbReference>
<evidence type="ECO:0000259" key="1">
    <source>
        <dbReference type="SMART" id="SM00382"/>
    </source>
</evidence>
<feature type="domain" description="AAA+ ATPase" evidence="1">
    <location>
        <begin position="22"/>
        <end position="338"/>
    </location>
</feature>
<sequence>MLIRKIEFSNFRGYSQGSLAFQEGFNLIVGVNGVGKSTVLEAIRVSLSHVLPLVSDYEKRWTYGFRQSDIKMGAKEGMEIRADFTTNSAAFGLRIQRDKEDQADDVEDKPSAQTEFVPPLSSLERLLTSEDVGKHQPIGLYFSTHRSKVSNRKSDNAITGQGGAHYESLIHNRDFNLREIAEWFSVQMMLGEESDELKNHIIDIVDAVSSLMPGFTNFGITKLGPNYNGPLTLSLSKDGNILPANWLSDGERSMLSLGFDLARRLIIANPGLPHPIRDGRAIVLIDELDLHLHPRWQRLVVKQLTSTFPNCQFICTTHSPQLIGEVPAERVTVIGAGTVYHPRQTFGVDSSRVLEEVMGAAPRNAEVQKVMNTLFGLIDDENLDEAREVLQRLIEMVGESDTEVLRAETMIMFLED</sequence>
<dbReference type="Proteomes" id="UP000199021">
    <property type="component" value="Unassembled WGS sequence"/>
</dbReference>
<protein>
    <submittedName>
        <fullName evidence="2">Predicted ATP-binding protein involved in virulence</fullName>
    </submittedName>
</protein>
<dbReference type="SUPFAM" id="SSF52540">
    <property type="entry name" value="P-loop containing nucleoside triphosphate hydrolases"/>
    <property type="match status" value="1"/>
</dbReference>
<proteinExistence type="predicted"/>
<dbReference type="GO" id="GO:0016887">
    <property type="term" value="F:ATP hydrolysis activity"/>
    <property type="evidence" value="ECO:0007669"/>
    <property type="project" value="InterPro"/>
</dbReference>
<dbReference type="InterPro" id="IPR051396">
    <property type="entry name" value="Bact_Antivir_Def_Nuclease"/>
</dbReference>
<keyword evidence="2" id="KW-0067">ATP-binding</keyword>
<dbReference type="RefSeq" id="WP_090168880.1">
    <property type="nucleotide sequence ID" value="NZ_FOFB01000012.1"/>
</dbReference>
<dbReference type="OrthoDB" id="9805802at2"/>
<dbReference type="AlphaFoldDB" id="A0A1H9HDX6"/>
<accession>A0A1H9HDX6</accession>
<keyword evidence="3" id="KW-1185">Reference proteome</keyword>
<evidence type="ECO:0000313" key="2">
    <source>
        <dbReference type="EMBL" id="SEQ60406.1"/>
    </source>
</evidence>
<keyword evidence="2" id="KW-0547">Nucleotide-binding</keyword>
<dbReference type="Gene3D" id="3.40.50.300">
    <property type="entry name" value="P-loop containing nucleotide triphosphate hydrolases"/>
    <property type="match status" value="1"/>
</dbReference>
<name>A0A1H9HDX6_9BACT</name>
<dbReference type="PANTHER" id="PTHR43581">
    <property type="entry name" value="ATP/GTP PHOSPHATASE"/>
    <property type="match status" value="1"/>
</dbReference>
<reference evidence="3" key="1">
    <citation type="submission" date="2016-10" db="EMBL/GenBank/DDBJ databases">
        <authorList>
            <person name="Varghese N."/>
            <person name="Submissions S."/>
        </authorList>
    </citation>
    <scope>NUCLEOTIDE SEQUENCE [LARGE SCALE GENOMIC DNA]</scope>
    <source>
        <strain evidence="3">DSM 24740</strain>
    </source>
</reference>
<dbReference type="InterPro" id="IPR027417">
    <property type="entry name" value="P-loop_NTPase"/>
</dbReference>
<dbReference type="InParanoid" id="A0A1H9HDX6"/>
<dbReference type="GO" id="GO:0005524">
    <property type="term" value="F:ATP binding"/>
    <property type="evidence" value="ECO:0007669"/>
    <property type="project" value="UniProtKB-KW"/>
</dbReference>
<dbReference type="STRING" id="478744.SAMN05444359_112117"/>
<dbReference type="EMBL" id="FOFB01000012">
    <property type="protein sequence ID" value="SEQ60406.1"/>
    <property type="molecule type" value="Genomic_DNA"/>
</dbReference>